<dbReference type="SUPFAM" id="SSF56935">
    <property type="entry name" value="Porins"/>
    <property type="match status" value="1"/>
</dbReference>
<proteinExistence type="predicted"/>
<dbReference type="PANTHER" id="PTHR34501">
    <property type="entry name" value="PROTEIN YDDL-RELATED"/>
    <property type="match status" value="1"/>
</dbReference>
<sequence length="355" mass="37493">MNRLLAGALAIALSTGAGAQEIRLSGLLDAWIGMAQPPGSKRVAAVNAGGMSTSWWGIDGTEDLGDGLRVEFKLAGYLRNDTGAPGRFNGNETLFSRNAYVGISGKFGTLRIGRDGAPNFLPAALFNAFGDSFTFSPIVAHANVPLYNGTGWESVNAGDTGWSNQVRYTSPNLGGLTAKLHYQFGEIAGARGRHNAGASFLYFKGRHGVGGFLQRVHVDNPLPGTPGNVKAGYGRQDAWMVSGKTGVGPVTLYANYEHARNSAHAGAADGATSNGTSTTWSASADVAFGAGKLLAAFADTTWQRGPQDGRQRGTLSLGYDHSLSKRSDVYVVGMRDRIRGYRRGDTLALGLRTRF</sequence>
<dbReference type="GO" id="GO:0006811">
    <property type="term" value="P:monoatomic ion transport"/>
    <property type="evidence" value="ECO:0007669"/>
    <property type="project" value="UniProtKB-KW"/>
</dbReference>
<dbReference type="GO" id="GO:0046930">
    <property type="term" value="C:pore complex"/>
    <property type="evidence" value="ECO:0007669"/>
    <property type="project" value="UniProtKB-KW"/>
</dbReference>
<dbReference type="RefSeq" id="WP_130188978.1">
    <property type="nucleotide sequence ID" value="NZ_CP035913.1"/>
</dbReference>
<reference evidence="13 14" key="1">
    <citation type="submission" date="2019-02" db="EMBL/GenBank/DDBJ databases">
        <title>Draft Genome Sequences of Six Type Strains of the Genus Massilia.</title>
        <authorList>
            <person name="Miess H."/>
            <person name="Frediansyhah A."/>
            <person name="Gross H."/>
        </authorList>
    </citation>
    <scope>NUCLEOTIDE SEQUENCE [LARGE SCALE GENOMIC DNA]</scope>
    <source>
        <strain evidence="13 14">DSM 17473</strain>
    </source>
</reference>
<organism evidence="13 14">
    <name type="scientific">Pseudoduganella lutea</name>
    <dbReference type="NCBI Taxonomy" id="321985"/>
    <lineage>
        <taxon>Bacteria</taxon>
        <taxon>Pseudomonadati</taxon>
        <taxon>Pseudomonadota</taxon>
        <taxon>Betaproteobacteria</taxon>
        <taxon>Burkholderiales</taxon>
        <taxon>Oxalobacteraceae</taxon>
        <taxon>Telluria group</taxon>
        <taxon>Pseudoduganella</taxon>
    </lineage>
</organism>
<evidence type="ECO:0000256" key="5">
    <source>
        <dbReference type="ARBA" id="ARBA00022692"/>
    </source>
</evidence>
<dbReference type="Gene3D" id="2.40.160.10">
    <property type="entry name" value="Porin"/>
    <property type="match status" value="1"/>
</dbReference>
<keyword evidence="5" id="KW-0812">Transmembrane</keyword>
<dbReference type="GO" id="GO:0009279">
    <property type="term" value="C:cell outer membrane"/>
    <property type="evidence" value="ECO:0007669"/>
    <property type="project" value="UniProtKB-SubCell"/>
</dbReference>
<comment type="subunit">
    <text evidence="2">Homotrimer.</text>
</comment>
<evidence type="ECO:0000256" key="8">
    <source>
        <dbReference type="ARBA" id="ARBA00023114"/>
    </source>
</evidence>
<evidence type="ECO:0000256" key="6">
    <source>
        <dbReference type="ARBA" id="ARBA00022729"/>
    </source>
</evidence>
<dbReference type="EMBL" id="CP035913">
    <property type="protein sequence ID" value="QBE65869.1"/>
    <property type="molecule type" value="Genomic_DNA"/>
</dbReference>
<dbReference type="Pfam" id="PF13609">
    <property type="entry name" value="Porin_4"/>
    <property type="match status" value="1"/>
</dbReference>
<evidence type="ECO:0000256" key="4">
    <source>
        <dbReference type="ARBA" id="ARBA00022452"/>
    </source>
</evidence>
<dbReference type="CDD" id="cd00342">
    <property type="entry name" value="gram_neg_porins"/>
    <property type="match status" value="1"/>
</dbReference>
<evidence type="ECO:0000259" key="12">
    <source>
        <dbReference type="Pfam" id="PF13609"/>
    </source>
</evidence>
<evidence type="ECO:0000256" key="7">
    <source>
        <dbReference type="ARBA" id="ARBA00023065"/>
    </source>
</evidence>
<evidence type="ECO:0000313" key="13">
    <source>
        <dbReference type="EMBL" id="QBE65869.1"/>
    </source>
</evidence>
<dbReference type="AlphaFoldDB" id="A0A4P6L357"/>
<gene>
    <name evidence="13" type="ORF">EWM63_25185</name>
</gene>
<dbReference type="PANTHER" id="PTHR34501:SF9">
    <property type="entry name" value="MAJOR OUTER MEMBRANE PROTEIN P.IA"/>
    <property type="match status" value="1"/>
</dbReference>
<dbReference type="GO" id="GO:0015288">
    <property type="term" value="F:porin activity"/>
    <property type="evidence" value="ECO:0007669"/>
    <property type="project" value="UniProtKB-KW"/>
</dbReference>
<keyword evidence="4" id="KW-1134">Transmembrane beta strand</keyword>
<keyword evidence="10" id="KW-0998">Cell outer membrane</keyword>
<evidence type="ECO:0000256" key="1">
    <source>
        <dbReference type="ARBA" id="ARBA00004571"/>
    </source>
</evidence>
<evidence type="ECO:0000313" key="14">
    <source>
        <dbReference type="Proteomes" id="UP000290637"/>
    </source>
</evidence>
<keyword evidence="9" id="KW-0472">Membrane</keyword>
<keyword evidence="7" id="KW-0406">Ion transport</keyword>
<evidence type="ECO:0000256" key="3">
    <source>
        <dbReference type="ARBA" id="ARBA00022448"/>
    </source>
</evidence>
<dbReference type="Proteomes" id="UP000290637">
    <property type="component" value="Chromosome"/>
</dbReference>
<feature type="signal peptide" evidence="11">
    <location>
        <begin position="1"/>
        <end position="19"/>
    </location>
</feature>
<keyword evidence="3" id="KW-0813">Transport</keyword>
<evidence type="ECO:0000256" key="11">
    <source>
        <dbReference type="SAM" id="SignalP"/>
    </source>
</evidence>
<keyword evidence="14" id="KW-1185">Reference proteome</keyword>
<feature type="domain" description="Porin" evidence="12">
    <location>
        <begin position="8"/>
        <end position="337"/>
    </location>
</feature>
<dbReference type="InterPro" id="IPR023614">
    <property type="entry name" value="Porin_dom_sf"/>
</dbReference>
<dbReference type="OrthoDB" id="5289162at2"/>
<dbReference type="KEGG" id="plue:EWM63_25185"/>
<protein>
    <submittedName>
        <fullName evidence="13">Porin</fullName>
    </submittedName>
</protein>
<comment type="subcellular location">
    <subcellularLocation>
        <location evidence="1">Cell outer membrane</location>
        <topology evidence="1">Multi-pass membrane protein</topology>
    </subcellularLocation>
</comment>
<keyword evidence="6 11" id="KW-0732">Signal</keyword>
<keyword evidence="8" id="KW-0626">Porin</keyword>
<dbReference type="InterPro" id="IPR033900">
    <property type="entry name" value="Gram_neg_porin_domain"/>
</dbReference>
<evidence type="ECO:0000256" key="10">
    <source>
        <dbReference type="ARBA" id="ARBA00023237"/>
    </source>
</evidence>
<feature type="chain" id="PRO_5020731566" evidence="11">
    <location>
        <begin position="20"/>
        <end position="355"/>
    </location>
</feature>
<accession>A0A4P6L357</accession>
<evidence type="ECO:0000256" key="9">
    <source>
        <dbReference type="ARBA" id="ARBA00023136"/>
    </source>
</evidence>
<dbReference type="InterPro" id="IPR050298">
    <property type="entry name" value="Gram-neg_bact_OMP"/>
</dbReference>
<name>A0A4P6L357_9BURK</name>
<evidence type="ECO:0000256" key="2">
    <source>
        <dbReference type="ARBA" id="ARBA00011233"/>
    </source>
</evidence>